<dbReference type="OrthoDB" id="10436at2157"/>
<evidence type="ECO:0000313" key="4">
    <source>
        <dbReference type="EMBL" id="EMA04415.1"/>
    </source>
</evidence>
<dbReference type="Proteomes" id="UP000299011">
    <property type="component" value="Chromosome"/>
</dbReference>
<dbReference type="InterPro" id="IPR011330">
    <property type="entry name" value="Glyco_hydro/deAcase_b/a-brl"/>
</dbReference>
<dbReference type="PaxDb" id="523841-HFX_1690"/>
<dbReference type="PROSITE" id="PS51677">
    <property type="entry name" value="NODB"/>
    <property type="match status" value="1"/>
</dbReference>
<sequence>MSQFKQQSTDDTPWGDYQSAASFTFDLDAGQLWRAGEKQKEGFGRFEFRGEFGPTVAVPRILEVFDKHDCRCTFFVPGRVAEEWPETIKQIHDHGHEIAHHTYSHVHPRTLSKEREETEFLRTVELFEGLTGEPPLGYRGGQSDQTLELAEEVGMIYDSSMMDTDIPYLRDDYPLVELPNHFLLDDFVYWGFNMKPTFDFQSGISPVGPVFDTWEAEFEGLHRRGRMFMLTMHPQVIGRASRIDALDDLLETVTNTDGAWVATCAELARHWKEQEAN</sequence>
<dbReference type="AlphaFoldDB" id="I3R586"/>
<accession>I3R586</accession>
<dbReference type="EMBL" id="CP007551">
    <property type="protein sequence ID" value="AHZ21254.1"/>
    <property type="molecule type" value="Genomic_DNA"/>
</dbReference>
<dbReference type="Pfam" id="PF01522">
    <property type="entry name" value="Polysacc_deac_1"/>
    <property type="match status" value="1"/>
</dbReference>
<reference evidence="2" key="5">
    <citation type="submission" date="2014-05" db="EMBL/GenBank/DDBJ databases">
        <authorList>
            <person name="Wang L."/>
            <person name="Yang H."/>
            <person name="Xiang H."/>
        </authorList>
    </citation>
    <scope>NUCLEOTIDE SEQUENCE</scope>
    <source>
        <strain evidence="2">CGMCC 1.2087</strain>
    </source>
</reference>
<dbReference type="InterPro" id="IPR002509">
    <property type="entry name" value="NODB_dom"/>
</dbReference>
<evidence type="ECO:0000313" key="8">
    <source>
        <dbReference type="Proteomes" id="UP000027075"/>
    </source>
</evidence>
<dbReference type="PANTHER" id="PTHR47561:SF1">
    <property type="entry name" value="POLYSACCHARIDE DEACETYLASE FAMILY PROTEIN (AFU_ORTHOLOGUE AFUA_6G05030)"/>
    <property type="match status" value="1"/>
</dbReference>
<keyword evidence="7" id="KW-1185">Reference proteome</keyword>
<dbReference type="EMBL" id="AOLO01000002">
    <property type="protein sequence ID" value="EMA04415.1"/>
    <property type="molecule type" value="Genomic_DNA"/>
</dbReference>
<dbReference type="SUPFAM" id="SSF88713">
    <property type="entry name" value="Glycoside hydrolase/deacetylase"/>
    <property type="match status" value="1"/>
</dbReference>
<proteinExistence type="predicted"/>
<dbReference type="STRING" id="523841.HFX_1690"/>
<evidence type="ECO:0000313" key="6">
    <source>
        <dbReference type="Proteomes" id="UP000006469"/>
    </source>
</evidence>
<evidence type="ECO:0000313" key="3">
    <source>
        <dbReference type="EMBL" id="AHZ21254.1"/>
    </source>
</evidence>
<dbReference type="GeneID" id="40157045"/>
<reference evidence="4 7" key="3">
    <citation type="journal article" date="2014" name="PLoS Genet.">
        <title>Phylogenetically driven sequencing of extremely halophilic archaea reveals strategies for static and dynamic osmo-response.</title>
        <authorList>
            <person name="Becker E.A."/>
            <person name="Seitzer P.M."/>
            <person name="Tritt A."/>
            <person name="Larsen D."/>
            <person name="Krusor M."/>
            <person name="Yao A.I."/>
            <person name="Wu D."/>
            <person name="Madern D."/>
            <person name="Eisen J.A."/>
            <person name="Darling A.E."/>
            <person name="Facciotti M.T."/>
        </authorList>
    </citation>
    <scope>NUCLEOTIDE SEQUENCE [LARGE SCALE GENOMIC DNA]</scope>
    <source>
        <strain evidence="4">ATCC 33500</strain>
        <strain evidence="7">ATCC 33500 / DSM 1411 / JCM 8866 / NBRC 14739 / NCIMB 2177 / R-4</strain>
    </source>
</reference>
<dbReference type="Proteomes" id="UP000011603">
    <property type="component" value="Unassembled WGS sequence"/>
</dbReference>
<reference evidence="2" key="1">
    <citation type="journal article" date="2012" name="Appl. Environ. Microbiol.">
        <title>Identification of the haloarchaeal phasin (PhaP) that functions in polyhydroxyalkanoate accumulation and granule formation in Haloferax mediterranei.</title>
        <authorList>
            <person name="Cai S."/>
            <person name="Cai L."/>
            <person name="Liu H."/>
            <person name="Liu X."/>
            <person name="Han J."/>
            <person name="Zhou J."/>
            <person name="Xiang H."/>
        </authorList>
    </citation>
    <scope>NUCLEOTIDE SEQUENCE</scope>
    <source>
        <strain evidence="2">CGMCC 1.2087</strain>
    </source>
</reference>
<dbReference type="KEGG" id="hme:HFX_1690"/>
<dbReference type="CDD" id="cd10938">
    <property type="entry name" value="CE4_HpPgdA_like"/>
    <property type="match status" value="1"/>
</dbReference>
<evidence type="ECO:0000259" key="1">
    <source>
        <dbReference type="PROSITE" id="PS51677"/>
    </source>
</evidence>
<dbReference type="PANTHER" id="PTHR47561">
    <property type="entry name" value="POLYSACCHARIDE DEACETYLASE FAMILY PROTEIN (AFU_ORTHOLOGUE AFUA_6G05030)"/>
    <property type="match status" value="1"/>
</dbReference>
<dbReference type="Gene3D" id="3.20.20.370">
    <property type="entry name" value="Glycoside hydrolase/deacetylase"/>
    <property type="match status" value="1"/>
</dbReference>
<reference evidence="5 9" key="6">
    <citation type="submission" date="2019-04" db="EMBL/GenBank/DDBJ databases">
        <title>Methylomes of two halophilic Archaea, Haloarcula marismortui and Haloferax mediterranei.</title>
        <authorList>
            <person name="DasSarma S."/>
            <person name="DasSarma P."/>
            <person name="DasSarma S."/>
            <person name="Fomenkov A."/>
            <person name="Vincze T."/>
            <person name="Anton B.P."/>
            <person name="Roberts R.J."/>
        </authorList>
    </citation>
    <scope>NUCLEOTIDE SEQUENCE [LARGE SCALE GENOMIC DNA]</scope>
    <source>
        <strain evidence="5">ATCC 33500</strain>
        <strain evidence="9">ATCC 33500 / DSM 1411 / JCM 8866 / NBRC 14739 / NCIMB 2177 / R-4</strain>
    </source>
</reference>
<evidence type="ECO:0000313" key="7">
    <source>
        <dbReference type="Proteomes" id="UP000011603"/>
    </source>
</evidence>
<evidence type="ECO:0000313" key="2">
    <source>
        <dbReference type="EMBL" id="AFK19396.1"/>
    </source>
</evidence>
<organism evidence="2 6">
    <name type="scientific">Haloferax mediterranei (strain ATCC 33500 / DSM 1411 / JCM 8866 / NBRC 14739 / NCIMB 2177 / R-4)</name>
    <name type="common">Halobacterium mediterranei</name>
    <dbReference type="NCBI Taxonomy" id="523841"/>
    <lineage>
        <taxon>Archaea</taxon>
        <taxon>Methanobacteriati</taxon>
        <taxon>Methanobacteriota</taxon>
        <taxon>Stenosarchaea group</taxon>
        <taxon>Halobacteria</taxon>
        <taxon>Halobacteriales</taxon>
        <taxon>Haloferacaceae</taxon>
        <taxon>Haloferax</taxon>
    </lineage>
</organism>
<feature type="domain" description="NodB homology" evidence="1">
    <location>
        <begin position="44"/>
        <end position="262"/>
    </location>
</feature>
<dbReference type="Proteomes" id="UP000006469">
    <property type="component" value="Chromosome"/>
</dbReference>
<dbReference type="GO" id="GO:0016810">
    <property type="term" value="F:hydrolase activity, acting on carbon-nitrogen (but not peptide) bonds"/>
    <property type="evidence" value="ECO:0007669"/>
    <property type="project" value="InterPro"/>
</dbReference>
<dbReference type="PATRIC" id="fig|523841.21.peg.409"/>
<dbReference type="eggNOG" id="arCOG02876">
    <property type="taxonomic scope" value="Archaea"/>
</dbReference>
<evidence type="ECO:0000313" key="5">
    <source>
        <dbReference type="EMBL" id="QCQ75858.1"/>
    </source>
</evidence>
<protein>
    <submittedName>
        <fullName evidence="2">Polysaccharide deacetylase</fullName>
    </submittedName>
</protein>
<dbReference type="InterPro" id="IPR037950">
    <property type="entry name" value="PgdA-like"/>
</dbReference>
<dbReference type="HOGENOM" id="CLU_029940_1_1_2"/>
<dbReference type="Proteomes" id="UP000027075">
    <property type="component" value="Chromosome"/>
</dbReference>
<dbReference type="EMBL" id="CP039139">
    <property type="protein sequence ID" value="QCQ75858.1"/>
    <property type="molecule type" value="Genomic_DNA"/>
</dbReference>
<dbReference type="EMBL" id="CP001868">
    <property type="protein sequence ID" value="AFK19396.1"/>
    <property type="molecule type" value="Genomic_DNA"/>
</dbReference>
<dbReference type="GO" id="GO:0005975">
    <property type="term" value="P:carbohydrate metabolic process"/>
    <property type="evidence" value="ECO:0007669"/>
    <property type="project" value="InterPro"/>
</dbReference>
<reference evidence="3 8" key="4">
    <citation type="submission" date="2014-04" db="EMBL/GenBank/DDBJ databases">
        <title>Transcriptional profiles of Haloferax mediterranei on the basis of nitrogen availability.</title>
        <authorList>
            <person name="Bautista V."/>
        </authorList>
    </citation>
    <scope>NUCLEOTIDE SEQUENCE [LARGE SCALE GENOMIC DNA]</scope>
    <source>
        <strain evidence="3">ATCC 33500</strain>
        <strain evidence="8">ATCC 33500 / DSM 1411 / JCM 8866 / NBRC 14739 / NCIMB 2177 / R-4</strain>
    </source>
</reference>
<reference evidence="2 6" key="2">
    <citation type="journal article" date="2012" name="J. Bacteriol.">
        <title>Complete genome sequence of the metabolically versatile halophilic archaeon Haloferax mediterranei, a poly(3-hydroxybutyrate-co-3-hydroxyvalerate) producer.</title>
        <authorList>
            <person name="Han J."/>
            <person name="Zhang F."/>
            <person name="Hou J."/>
            <person name="Liu X."/>
            <person name="Li M."/>
            <person name="Liu H."/>
            <person name="Cai L."/>
            <person name="Zhang B."/>
            <person name="Chen Y."/>
            <person name="Zhou J."/>
            <person name="Hu S."/>
            <person name="Xiang H."/>
        </authorList>
    </citation>
    <scope>NUCLEOTIDE SEQUENCE [LARGE SCALE GENOMIC DNA]</scope>
    <source>
        <strain evidence="6">ATCC 33500 / DSM 1411 / JCM 8866 / NBRC 14739 / NCIMB 2177 / R-4</strain>
        <strain evidence="2">CGMCC 1.2087</strain>
    </source>
</reference>
<dbReference type="RefSeq" id="WP_004056712.1">
    <property type="nucleotide sequence ID" value="NC_017941.2"/>
</dbReference>
<evidence type="ECO:0000313" key="9">
    <source>
        <dbReference type="Proteomes" id="UP000299011"/>
    </source>
</evidence>
<gene>
    <name evidence="2" type="ordered locus">HFX_1690</name>
    <name evidence="3" type="ORF">BM92_00660</name>
    <name evidence="4" type="ORF">C439_02032</name>
    <name evidence="5" type="ORF">E6P09_11470</name>
</gene>
<name>I3R586_HALMT</name>